<proteinExistence type="predicted"/>
<organism evidence="1 2">
    <name type="scientific">Autumnicola psychrophila</name>
    <dbReference type="NCBI Taxonomy" id="3075592"/>
    <lineage>
        <taxon>Bacteria</taxon>
        <taxon>Pseudomonadati</taxon>
        <taxon>Bacteroidota</taxon>
        <taxon>Flavobacteriia</taxon>
        <taxon>Flavobacteriales</taxon>
        <taxon>Flavobacteriaceae</taxon>
        <taxon>Autumnicola</taxon>
    </lineage>
</organism>
<accession>A0ABU3DVE0</accession>
<comment type="caution">
    <text evidence="1">The sequence shown here is derived from an EMBL/GenBank/DDBJ whole genome shotgun (WGS) entry which is preliminary data.</text>
</comment>
<dbReference type="Pfam" id="PF19570">
    <property type="entry name" value="DUF6088"/>
    <property type="match status" value="1"/>
</dbReference>
<sequence>MKVTKKIELKVNRMKEGTTFKYQQLGVNQDEYIAAAKAVERLVKKGVIKRTSTGVFYKPKQSVFGELKPKEEELLKPYLFRDGKRIAYITGSTLYNRMGLTTQVPKTIKVASKVKRVVTKIAKTQVKPVKSYVEVSNGNYYLLEILDALKDFKTISDMDKKSAIGLLTNKISNLVEDDLLKLVRYALKYPPRATALLGAILEASSKNQVEVLKNSLNPLTSYNMGIKEDILPTAPKWNIN</sequence>
<gene>
    <name evidence="1" type="ORF">RM541_15000</name>
</gene>
<dbReference type="EMBL" id="JAVRHN010000013">
    <property type="protein sequence ID" value="MDT0687675.1"/>
    <property type="molecule type" value="Genomic_DNA"/>
</dbReference>
<protein>
    <submittedName>
        <fullName evidence="1">DUF6088 family protein</fullName>
    </submittedName>
</protein>
<keyword evidence="2" id="KW-1185">Reference proteome</keyword>
<evidence type="ECO:0000313" key="1">
    <source>
        <dbReference type="EMBL" id="MDT0687675.1"/>
    </source>
</evidence>
<dbReference type="RefSeq" id="WP_311500949.1">
    <property type="nucleotide sequence ID" value="NZ_JAVRHN010000013.1"/>
</dbReference>
<reference evidence="1 2" key="1">
    <citation type="submission" date="2023-09" db="EMBL/GenBank/DDBJ databases">
        <authorList>
            <person name="Rey-Velasco X."/>
        </authorList>
    </citation>
    <scope>NUCLEOTIDE SEQUENCE [LARGE SCALE GENOMIC DNA]</scope>
    <source>
        <strain evidence="1 2">F225</strain>
    </source>
</reference>
<evidence type="ECO:0000313" key="2">
    <source>
        <dbReference type="Proteomes" id="UP001253848"/>
    </source>
</evidence>
<dbReference type="InterPro" id="IPR045738">
    <property type="entry name" value="DUF6088"/>
</dbReference>
<dbReference type="Proteomes" id="UP001253848">
    <property type="component" value="Unassembled WGS sequence"/>
</dbReference>
<name>A0ABU3DVE0_9FLAO</name>